<keyword evidence="1" id="KW-0732">Signal</keyword>
<feature type="signal peptide" evidence="1">
    <location>
        <begin position="1"/>
        <end position="21"/>
    </location>
</feature>
<accession>A0A1Q5ZSL4</accession>
<proteinExistence type="predicted"/>
<reference evidence="2 3" key="1">
    <citation type="submission" date="2016-11" db="EMBL/GenBank/DDBJ databases">
        <title>Whole Genome Sequencing of Mucilaginibacter polytrichastri RG4-7(T) isolated from the moss sample.</title>
        <authorList>
            <person name="Li Y."/>
        </authorList>
    </citation>
    <scope>NUCLEOTIDE SEQUENCE [LARGE SCALE GENOMIC DNA]</scope>
    <source>
        <strain evidence="2 3">RG4-7</strain>
    </source>
</reference>
<dbReference type="OrthoDB" id="1118734at2"/>
<gene>
    <name evidence="2" type="ORF">RG47T_0189</name>
</gene>
<evidence type="ECO:0000313" key="2">
    <source>
        <dbReference type="EMBL" id="OKS84756.1"/>
    </source>
</evidence>
<dbReference type="Proteomes" id="UP000186720">
    <property type="component" value="Unassembled WGS sequence"/>
</dbReference>
<feature type="chain" id="PRO_5010173928" description="DUF2490 domain-containing protein" evidence="1">
    <location>
        <begin position="22"/>
        <end position="243"/>
    </location>
</feature>
<evidence type="ECO:0000256" key="1">
    <source>
        <dbReference type="SAM" id="SignalP"/>
    </source>
</evidence>
<sequence length="243" mass="28612">MFFRSIALIIVLFISADKCLAQSFDKTGSWGLVTVVLPGSVDHRWGGYTELQTRTNDLLYKNFYYYEVKGGVSYNFTNNFAALLGTGHYTTYNYRDVDTGPTVKENRLWEQFTLLEYFDRIKIENRVRIEQRWLNGDYRNRFRYRLNFIVPFNHPKIQQGTVFASVFDEMFFNNKAPNFERNRVAATLGYQFTKAISLQAGWINQYNKLPASTNEKDNMMMVFIYNIQRKKGPQHEQLPTTKD</sequence>
<organism evidence="2 3">
    <name type="scientific">Mucilaginibacter polytrichastri</name>
    <dbReference type="NCBI Taxonomy" id="1302689"/>
    <lineage>
        <taxon>Bacteria</taxon>
        <taxon>Pseudomonadati</taxon>
        <taxon>Bacteroidota</taxon>
        <taxon>Sphingobacteriia</taxon>
        <taxon>Sphingobacteriales</taxon>
        <taxon>Sphingobacteriaceae</taxon>
        <taxon>Mucilaginibacter</taxon>
    </lineage>
</organism>
<dbReference type="Pfam" id="PF10677">
    <property type="entry name" value="DUF2490"/>
    <property type="match status" value="1"/>
</dbReference>
<dbReference type="EMBL" id="MPPL01000001">
    <property type="protein sequence ID" value="OKS84756.1"/>
    <property type="molecule type" value="Genomic_DNA"/>
</dbReference>
<dbReference type="AlphaFoldDB" id="A0A1Q5ZSL4"/>
<dbReference type="RefSeq" id="WP_074487453.1">
    <property type="nucleotide sequence ID" value="NZ_FPAM01000008.1"/>
</dbReference>
<dbReference type="InterPro" id="IPR019619">
    <property type="entry name" value="DUF2490"/>
</dbReference>
<evidence type="ECO:0000313" key="3">
    <source>
        <dbReference type="Proteomes" id="UP000186720"/>
    </source>
</evidence>
<keyword evidence="3" id="KW-1185">Reference proteome</keyword>
<protein>
    <recommendedName>
        <fullName evidence="4">DUF2490 domain-containing protein</fullName>
    </recommendedName>
</protein>
<dbReference type="STRING" id="1302689.RG47T_0189"/>
<evidence type="ECO:0008006" key="4">
    <source>
        <dbReference type="Google" id="ProtNLM"/>
    </source>
</evidence>
<comment type="caution">
    <text evidence="2">The sequence shown here is derived from an EMBL/GenBank/DDBJ whole genome shotgun (WGS) entry which is preliminary data.</text>
</comment>
<name>A0A1Q5ZSL4_9SPHI</name>